<comment type="caution">
    <text evidence="2">The sequence shown here is derived from an EMBL/GenBank/DDBJ whole genome shotgun (WGS) entry which is preliminary data.</text>
</comment>
<reference evidence="2 3" key="1">
    <citation type="submission" date="2024-02" db="EMBL/GenBank/DDBJ databases">
        <authorList>
            <person name="Chen Y."/>
            <person name="Shah S."/>
            <person name="Dougan E. K."/>
            <person name="Thang M."/>
            <person name="Chan C."/>
        </authorList>
    </citation>
    <scope>NUCLEOTIDE SEQUENCE [LARGE SCALE GENOMIC DNA]</scope>
</reference>
<feature type="region of interest" description="Disordered" evidence="1">
    <location>
        <begin position="65"/>
        <end position="84"/>
    </location>
</feature>
<gene>
    <name evidence="2" type="ORF">CCMP2556_LOCUS17508</name>
</gene>
<sequence>MPESQSRQLLENLGRLRQSAGSHHSQLHLPRLSGSDLDFAVVHSGISWDLLNRSSYNIGKTMYRSVSKEEAPSSSSRTTATVGRKSKINDEKVIAYVRTTLHKYSNDSSKVVVVRHQGVKRLVCARLLTKRLGRIWQEEPELRKLVGISALRRIVRVHFPSYRKPGRKTDVCSHCRTFKRHIVPRAEKEYNKRRAALVSIAPNYFDSFDQDSNTVQLLESARTDEIIVHAWKYITSKNSQSATDASRKQLSVGTRLELFESEAKACHKLKGHCELLEAYSWHQQSAERQREFSKELLLNLPNNEAYLHFDFKENVRYPMAKEETGAEFHAQNKLSITVFGCTVYAPGRRNFNFLLLSEVLDHDSQMAKLLLSRILEVVRGKPEYEWSKDLLQCYRAGAQAMVNSDPAGPKFHIESFDPGEFRPDRSGCVEELFVALERFANEDDRDPVAQAPIVELLWSLSFEEMAVDRVAERSKASLMSLAGIMQRHEVQGMARLQARSDPRSVGLERS</sequence>
<organism evidence="2 3">
    <name type="scientific">Durusdinium trenchii</name>
    <dbReference type="NCBI Taxonomy" id="1381693"/>
    <lineage>
        <taxon>Eukaryota</taxon>
        <taxon>Sar</taxon>
        <taxon>Alveolata</taxon>
        <taxon>Dinophyceae</taxon>
        <taxon>Suessiales</taxon>
        <taxon>Symbiodiniaceae</taxon>
        <taxon>Durusdinium</taxon>
    </lineage>
</organism>
<accession>A0ABP0KSA9</accession>
<evidence type="ECO:0000313" key="2">
    <source>
        <dbReference type="EMBL" id="CAK9029496.1"/>
    </source>
</evidence>
<name>A0ABP0KSA9_9DINO</name>
<dbReference type="EMBL" id="CAXAMN010009668">
    <property type="protein sequence ID" value="CAK9029496.1"/>
    <property type="molecule type" value="Genomic_DNA"/>
</dbReference>
<protein>
    <submittedName>
        <fullName evidence="2">Uncharacterized protein</fullName>
    </submittedName>
</protein>
<dbReference type="Proteomes" id="UP001642484">
    <property type="component" value="Unassembled WGS sequence"/>
</dbReference>
<evidence type="ECO:0000256" key="1">
    <source>
        <dbReference type="SAM" id="MobiDB-lite"/>
    </source>
</evidence>
<proteinExistence type="predicted"/>
<evidence type="ECO:0000313" key="3">
    <source>
        <dbReference type="Proteomes" id="UP001642484"/>
    </source>
</evidence>
<keyword evidence="3" id="KW-1185">Reference proteome</keyword>